<evidence type="ECO:0000313" key="2">
    <source>
        <dbReference type="EMBL" id="MEC3874149.1"/>
    </source>
</evidence>
<comment type="caution">
    <text evidence="2">The sequence shown here is derived from an EMBL/GenBank/DDBJ whole genome shotgun (WGS) entry which is preliminary data.</text>
</comment>
<protein>
    <submittedName>
        <fullName evidence="2">Uncharacterized protein</fullName>
    </submittedName>
</protein>
<keyword evidence="1" id="KW-0472">Membrane</keyword>
<keyword evidence="1" id="KW-1133">Transmembrane helix</keyword>
<gene>
    <name evidence="2" type="ORF">SOP96_00280</name>
</gene>
<dbReference type="Proteomes" id="UP001348397">
    <property type="component" value="Unassembled WGS sequence"/>
</dbReference>
<accession>A0ABU6HM96</accession>
<dbReference type="RefSeq" id="WP_326319248.1">
    <property type="nucleotide sequence ID" value="NZ_JAYLAA010000001.1"/>
</dbReference>
<evidence type="ECO:0000256" key="1">
    <source>
        <dbReference type="SAM" id="Phobius"/>
    </source>
</evidence>
<name>A0ABU6HM96_9FLAO</name>
<feature type="transmembrane region" description="Helical" evidence="1">
    <location>
        <begin position="285"/>
        <end position="308"/>
    </location>
</feature>
<keyword evidence="3" id="KW-1185">Reference proteome</keyword>
<organism evidence="2 3">
    <name type="scientific">Chryseobacterium salviniae</name>
    <dbReference type="NCBI Taxonomy" id="3101750"/>
    <lineage>
        <taxon>Bacteria</taxon>
        <taxon>Pseudomonadati</taxon>
        <taxon>Bacteroidota</taxon>
        <taxon>Flavobacteriia</taxon>
        <taxon>Flavobacteriales</taxon>
        <taxon>Weeksellaceae</taxon>
        <taxon>Chryseobacterium group</taxon>
        <taxon>Chryseobacterium</taxon>
    </lineage>
</organism>
<reference evidence="2 3" key="1">
    <citation type="submission" date="2024-01" db="EMBL/GenBank/DDBJ databases">
        <title>Chryseobacterium sp. T9W2-O.</title>
        <authorList>
            <person name="Maltman C."/>
        </authorList>
    </citation>
    <scope>NUCLEOTIDE SEQUENCE [LARGE SCALE GENOMIC DNA]</scope>
    <source>
        <strain evidence="2 3">T9W2-O</strain>
    </source>
</reference>
<proteinExistence type="predicted"/>
<keyword evidence="1" id="KW-0812">Transmembrane</keyword>
<evidence type="ECO:0000313" key="3">
    <source>
        <dbReference type="Proteomes" id="UP001348397"/>
    </source>
</evidence>
<sequence>MKKILFFLFFCTILSAQKTETIDLSKSIRDRSNSVKTFTVIDQRPNKEIGSVMYHKDQVNIAFENSADKDLQDWFYKENKERGNKDFVLLLENIEIIEDKKEKSSIGKLKLTASTFIKKEDGYHFVYRKDTAATVSSRVTPYLAQSLSKKITLILADLIKNSYQKTPWEYGLPESELKDYAVVLKEKLNILKTDSLKDGIYKSYYSFFTHNPEPGFVIETNKKGVATRAVKGDEKISIGNCYAFVYNGVPYKIIPVGYVEIFRDEEGLFIEVKKEELFPENSSNVVFIGGGVAGLIGSIVGTIAVSAIDASAAKKRSAMAGTEVSLDHLTGHYILPENFGKTK</sequence>
<dbReference type="EMBL" id="JAYLAA010000001">
    <property type="protein sequence ID" value="MEC3874149.1"/>
    <property type="molecule type" value="Genomic_DNA"/>
</dbReference>